<comment type="pathway">
    <text evidence="3 4">Cofactor biosynthesis; coenzyme A biosynthesis; CoA from (R)-pantothenate: step 3/5.</text>
</comment>
<comment type="catalytic activity">
    <reaction evidence="3 4">
        <text>N-[(R)-4-phosphopantothenoyl]-L-cysteine + H(+) = (R)-4'-phosphopantetheine + CO2</text>
        <dbReference type="Rhea" id="RHEA:16793"/>
        <dbReference type="ChEBI" id="CHEBI:15378"/>
        <dbReference type="ChEBI" id="CHEBI:16526"/>
        <dbReference type="ChEBI" id="CHEBI:59458"/>
        <dbReference type="ChEBI" id="CHEBI:61723"/>
        <dbReference type="EC" id="4.1.1.36"/>
    </reaction>
</comment>
<dbReference type="EMBL" id="PTJA01000016">
    <property type="protein sequence ID" value="PPK77619.1"/>
    <property type="molecule type" value="Genomic_DNA"/>
</dbReference>
<evidence type="ECO:0000313" key="8">
    <source>
        <dbReference type="Proteomes" id="UP000237749"/>
    </source>
</evidence>
<evidence type="ECO:0000256" key="4">
    <source>
        <dbReference type="RuleBase" id="RU364078"/>
    </source>
</evidence>
<dbReference type="UniPathway" id="UPA00241">
    <property type="reaction ID" value="UER00353"/>
</dbReference>
<sequence length="393" mass="43046">MLKGKNIILGVTGSIAAYKTAGLASMLVKQGCNVHVIMTENATNFINPITFESLTGNKCLVDTFDRNFQFQVEHVSIAKLADVVMIAPASANVIAKLAHGMADDMLSTTVLACKCKKIIAPAMNTNMYENPIVQDNIRICQSYGMEVITPAVGYLACGDVGAGKMPEPETLFEYIEKEAAYEKDLEGKRILVTAGPTREALDPVRYLTNFSTGKMGYAIAKAAALRGAAVTLVTGKTEIKKPSFVKVIEVESAADMFEAVTKEAREQDAVIKAAAVADYRPKEVNTEKTKKKDGDLTLSLERTEDILKWLGEHKTKGQFLCGFSMETENMLENSREKLNRKKIDMIVANNLKVEGAGFGTDTNVVTIITKDREIALQKMTKEEVAHRLLSEIF</sequence>
<dbReference type="GO" id="GO:0004633">
    <property type="term" value="F:phosphopantothenoylcysteine decarboxylase activity"/>
    <property type="evidence" value="ECO:0007669"/>
    <property type="project" value="UniProtKB-UniRule"/>
</dbReference>
<dbReference type="NCBIfam" id="TIGR00521">
    <property type="entry name" value="coaBC_dfp"/>
    <property type="match status" value="1"/>
</dbReference>
<feature type="domain" description="DNA/pantothenate metabolism flavoprotein C-terminal" evidence="6">
    <location>
        <begin position="185"/>
        <end position="392"/>
    </location>
</feature>
<comment type="function">
    <text evidence="4">Catalyzes two steps in the biosynthesis of coenzyme A. In the first step cysteine is conjugated to 4'-phosphopantothenate to form 4-phosphopantothenoylcysteine, in the latter compound is decarboxylated to form 4'-phosphopantotheine.</text>
</comment>
<feature type="binding site" evidence="3">
    <location>
        <position position="278"/>
    </location>
    <ligand>
        <name>CTP</name>
        <dbReference type="ChEBI" id="CHEBI:37563"/>
    </ligand>
</feature>
<dbReference type="HAMAP" id="MF_02225">
    <property type="entry name" value="CoaBC"/>
    <property type="match status" value="1"/>
</dbReference>
<dbReference type="RefSeq" id="WP_104439379.1">
    <property type="nucleotide sequence ID" value="NZ_PTJA01000016.1"/>
</dbReference>
<comment type="caution">
    <text evidence="7">The sequence shown here is derived from an EMBL/GenBank/DDBJ whole genome shotgun (WGS) entry which is preliminary data.</text>
</comment>
<keyword evidence="3" id="KW-0511">Multifunctional enzyme</keyword>
<evidence type="ECO:0000259" key="5">
    <source>
        <dbReference type="Pfam" id="PF02441"/>
    </source>
</evidence>
<keyword evidence="3" id="KW-0460">Magnesium</keyword>
<keyword evidence="1 3" id="KW-0210">Decarboxylase</keyword>
<comment type="catalytic activity">
    <reaction evidence="3 4">
        <text>(R)-4'-phosphopantothenate + L-cysteine + CTP = N-[(R)-4-phosphopantothenoyl]-L-cysteine + CMP + diphosphate + H(+)</text>
        <dbReference type="Rhea" id="RHEA:19397"/>
        <dbReference type="ChEBI" id="CHEBI:10986"/>
        <dbReference type="ChEBI" id="CHEBI:15378"/>
        <dbReference type="ChEBI" id="CHEBI:33019"/>
        <dbReference type="ChEBI" id="CHEBI:35235"/>
        <dbReference type="ChEBI" id="CHEBI:37563"/>
        <dbReference type="ChEBI" id="CHEBI:59458"/>
        <dbReference type="ChEBI" id="CHEBI:60377"/>
        <dbReference type="EC" id="6.3.2.5"/>
    </reaction>
</comment>
<organism evidence="7 8">
    <name type="scientific">Lacrimispora xylanisolvens</name>
    <dbReference type="NCBI Taxonomy" id="384636"/>
    <lineage>
        <taxon>Bacteria</taxon>
        <taxon>Bacillati</taxon>
        <taxon>Bacillota</taxon>
        <taxon>Clostridia</taxon>
        <taxon>Lachnospirales</taxon>
        <taxon>Lachnospiraceae</taxon>
        <taxon>Lacrimispora</taxon>
    </lineage>
</organism>
<dbReference type="GO" id="GO:0010181">
    <property type="term" value="F:FMN binding"/>
    <property type="evidence" value="ECO:0007669"/>
    <property type="project" value="UniProtKB-UniRule"/>
</dbReference>
<dbReference type="GO" id="GO:0015937">
    <property type="term" value="P:coenzyme A biosynthetic process"/>
    <property type="evidence" value="ECO:0007669"/>
    <property type="project" value="UniProtKB-UniRule"/>
</dbReference>
<feature type="domain" description="Flavoprotein" evidence="5">
    <location>
        <begin position="5"/>
        <end position="175"/>
    </location>
</feature>
<feature type="binding site" evidence="3">
    <location>
        <position position="337"/>
    </location>
    <ligand>
        <name>CTP</name>
        <dbReference type="ChEBI" id="CHEBI:37563"/>
    </ligand>
</feature>
<dbReference type="PANTHER" id="PTHR14359:SF6">
    <property type="entry name" value="PHOSPHOPANTOTHENOYLCYSTEINE DECARBOXYLASE"/>
    <property type="match status" value="1"/>
</dbReference>
<feature type="region of interest" description="Phosphopantothenate--cysteine ligase" evidence="3">
    <location>
        <begin position="190"/>
        <end position="393"/>
    </location>
</feature>
<dbReference type="PANTHER" id="PTHR14359">
    <property type="entry name" value="HOMO-OLIGOMERIC FLAVIN CONTAINING CYS DECARBOXYLASE FAMILY"/>
    <property type="match status" value="1"/>
</dbReference>
<comment type="cofactor">
    <cofactor evidence="3">
        <name>Mg(2+)</name>
        <dbReference type="ChEBI" id="CHEBI:18420"/>
    </cofactor>
</comment>
<gene>
    <name evidence="3" type="primary">coaBC</name>
    <name evidence="7" type="ORF">BXY41_116164</name>
</gene>
<comment type="caution">
    <text evidence="3">Lacks conserved residue(s) required for the propagation of feature annotation.</text>
</comment>
<reference evidence="7 8" key="1">
    <citation type="submission" date="2018-02" db="EMBL/GenBank/DDBJ databases">
        <title>Genomic Encyclopedia of Archaeal and Bacterial Type Strains, Phase II (KMG-II): from individual species to whole genera.</title>
        <authorList>
            <person name="Goeker M."/>
        </authorList>
    </citation>
    <scope>NUCLEOTIDE SEQUENCE [LARGE SCALE GENOMIC DNA]</scope>
    <source>
        <strain evidence="7 8">DSM 3808</strain>
    </source>
</reference>
<evidence type="ECO:0000256" key="3">
    <source>
        <dbReference type="HAMAP-Rule" id="MF_02225"/>
    </source>
</evidence>
<dbReference type="Gene3D" id="3.40.50.10300">
    <property type="entry name" value="CoaB-like"/>
    <property type="match status" value="1"/>
</dbReference>
<dbReference type="InterPro" id="IPR005252">
    <property type="entry name" value="CoaBC"/>
</dbReference>
<evidence type="ECO:0000256" key="1">
    <source>
        <dbReference type="ARBA" id="ARBA00022793"/>
    </source>
</evidence>
<proteinExistence type="inferred from homology"/>
<dbReference type="Proteomes" id="UP000237749">
    <property type="component" value="Unassembled WGS sequence"/>
</dbReference>
<dbReference type="InterPro" id="IPR035929">
    <property type="entry name" value="CoaB-like_sf"/>
</dbReference>
<keyword evidence="3 4" id="KW-0288">FMN</keyword>
<dbReference type="GO" id="GO:0015941">
    <property type="term" value="P:pantothenate catabolic process"/>
    <property type="evidence" value="ECO:0007669"/>
    <property type="project" value="InterPro"/>
</dbReference>
<keyword evidence="3" id="KW-0479">Metal-binding</keyword>
<keyword evidence="3 4" id="KW-0285">Flavoprotein</keyword>
<comment type="function">
    <text evidence="3">Catalyzes two sequential steps in the biosynthesis of coenzyme A. In the first step cysteine is conjugated to 4'-phosphopantothenate to form 4-phosphopantothenoylcysteine. In the second step the latter compound is decarboxylated to form 4'-phosphopantotheine.</text>
</comment>
<feature type="active site" description="Proton donor" evidence="3">
    <location>
        <position position="157"/>
    </location>
</feature>
<dbReference type="SUPFAM" id="SSF52507">
    <property type="entry name" value="Homo-oligomeric flavin-containing Cys decarboxylases, HFCD"/>
    <property type="match status" value="1"/>
</dbReference>
<feature type="binding site" evidence="3">
    <location>
        <position position="341"/>
    </location>
    <ligand>
        <name>CTP</name>
        <dbReference type="ChEBI" id="CHEBI:37563"/>
    </ligand>
</feature>
<evidence type="ECO:0000259" key="6">
    <source>
        <dbReference type="Pfam" id="PF04127"/>
    </source>
</evidence>
<evidence type="ECO:0000313" key="7">
    <source>
        <dbReference type="EMBL" id="PPK77619.1"/>
    </source>
</evidence>
<dbReference type="GO" id="GO:0046872">
    <property type="term" value="F:metal ion binding"/>
    <property type="evidence" value="ECO:0007669"/>
    <property type="project" value="UniProtKB-KW"/>
</dbReference>
<dbReference type="InterPro" id="IPR036551">
    <property type="entry name" value="Flavin_trans-like"/>
</dbReference>
<dbReference type="EC" id="6.3.2.5" evidence="3"/>
<dbReference type="SUPFAM" id="SSF102645">
    <property type="entry name" value="CoaB-like"/>
    <property type="match status" value="1"/>
</dbReference>
<comment type="pathway">
    <text evidence="3 4">Cofactor biosynthesis; coenzyme A biosynthesis; CoA from (R)-pantothenate: step 2/5.</text>
</comment>
<protein>
    <recommendedName>
        <fullName evidence="3">Coenzyme A biosynthesis bifunctional protein CoaBC</fullName>
    </recommendedName>
    <alternativeName>
        <fullName evidence="3">DNA/pantothenate metabolism flavoprotein</fullName>
    </alternativeName>
    <alternativeName>
        <fullName evidence="3">Phosphopantothenoylcysteine synthetase/decarboxylase</fullName>
        <shortName evidence="3">PPCS-PPCDC</shortName>
    </alternativeName>
    <domain>
        <recommendedName>
            <fullName evidence="3">Phosphopantothenoylcysteine decarboxylase</fullName>
            <shortName evidence="3">PPC decarboxylase</shortName>
            <shortName evidence="3">PPC-DC</shortName>
            <ecNumber evidence="3">4.1.1.36</ecNumber>
        </recommendedName>
        <alternativeName>
            <fullName evidence="3">CoaC</fullName>
        </alternativeName>
    </domain>
    <domain>
        <recommendedName>
            <fullName evidence="3">Phosphopantothenate--cysteine ligase</fullName>
            <ecNumber evidence="3">6.3.2.5</ecNumber>
        </recommendedName>
        <alternativeName>
            <fullName evidence="3">CoaB</fullName>
        </alternativeName>
        <alternativeName>
            <fullName evidence="3">Phosphopantothenoylcysteine synthetase</fullName>
            <shortName evidence="3">PPC synthetase</shortName>
            <shortName evidence="3">PPC-S</shortName>
        </alternativeName>
    </domain>
</protein>
<dbReference type="GO" id="GO:0004632">
    <property type="term" value="F:phosphopantothenate--cysteine ligase activity"/>
    <property type="evidence" value="ECO:0007669"/>
    <property type="project" value="UniProtKB-UniRule"/>
</dbReference>
<dbReference type="OrthoDB" id="9802554at2"/>
<feature type="binding site" evidence="3">
    <location>
        <position position="288"/>
    </location>
    <ligand>
        <name>CTP</name>
        <dbReference type="ChEBI" id="CHEBI:37563"/>
    </ligand>
</feature>
<keyword evidence="2 3" id="KW-0456">Lyase</keyword>
<keyword evidence="8" id="KW-1185">Reference proteome</keyword>
<keyword evidence="3 4" id="KW-0436">Ligase</keyword>
<dbReference type="EC" id="4.1.1.36" evidence="3"/>
<dbReference type="InterPro" id="IPR003382">
    <property type="entry name" value="Flavoprotein"/>
</dbReference>
<feature type="binding site" evidence="3">
    <location>
        <position position="323"/>
    </location>
    <ligand>
        <name>CTP</name>
        <dbReference type="ChEBI" id="CHEBI:37563"/>
    </ligand>
</feature>
<dbReference type="Pfam" id="PF04127">
    <property type="entry name" value="DFP"/>
    <property type="match status" value="1"/>
</dbReference>
<dbReference type="InterPro" id="IPR007085">
    <property type="entry name" value="DNA/pantothenate-metab_flavo_C"/>
</dbReference>
<dbReference type="Pfam" id="PF02441">
    <property type="entry name" value="Flavoprotein"/>
    <property type="match status" value="1"/>
</dbReference>
<name>A0A2S6HJH0_9FIRM</name>
<accession>A0A2S6HJH0</accession>
<dbReference type="GO" id="GO:0071513">
    <property type="term" value="C:phosphopantothenoylcysteine decarboxylase complex"/>
    <property type="evidence" value="ECO:0007669"/>
    <property type="project" value="TreeGrafter"/>
</dbReference>
<comment type="similarity">
    <text evidence="3 4">In the N-terminal section; belongs to the HFCD (homo-oligomeric flavin containing Cys decarboxylase) superfamily.</text>
</comment>
<feature type="region of interest" description="Phosphopantothenoylcysteine decarboxylase" evidence="3">
    <location>
        <begin position="1"/>
        <end position="189"/>
    </location>
</feature>
<comment type="cofactor">
    <cofactor evidence="3">
        <name>FMN</name>
        <dbReference type="ChEBI" id="CHEBI:58210"/>
    </cofactor>
    <text evidence="3">Binds 1 FMN per subunit.</text>
</comment>
<dbReference type="AlphaFoldDB" id="A0A2S6HJH0"/>
<comment type="similarity">
    <text evidence="3 4">In the C-terminal section; belongs to the PPC synthetase family.</text>
</comment>
<evidence type="ECO:0000256" key="2">
    <source>
        <dbReference type="ARBA" id="ARBA00023239"/>
    </source>
</evidence>
<dbReference type="Gene3D" id="3.40.50.1950">
    <property type="entry name" value="Flavin prenyltransferase-like"/>
    <property type="match status" value="1"/>
</dbReference>